<evidence type="ECO:0000256" key="11">
    <source>
        <dbReference type="PROSITE-ProRule" id="PRU00464"/>
    </source>
</evidence>
<feature type="active site" description="Tele-UMP-histidine intermediate" evidence="9">
    <location>
        <position position="169"/>
    </location>
</feature>
<gene>
    <name evidence="13" type="ORF">A2311_04515</name>
</gene>
<dbReference type="PROSITE" id="PS51084">
    <property type="entry name" value="HIT_2"/>
    <property type="match status" value="1"/>
</dbReference>
<dbReference type="Gene3D" id="3.30.428.10">
    <property type="entry name" value="HIT-like"/>
    <property type="match status" value="2"/>
</dbReference>
<sequence>MPQLRQNPATKEWVIIATERAKRPEDFGRGIVPVNANEKEKCPFCPGRESQTPAERLAFRPYGSRPNSPGWWVRVIPNAFPALLPIGNNERQKCDDFYSYMEGMGMHEVIIESPEHEAALATMDQKQVEEVFLAYRQRYLELASDKRYEMVILFKNYGPAAGTSLYHPHSQIVAIPITPLHIRNRIEQAMHYFDDNGTCVYCDMISKEKKTGERLVLESDNYIVFEPFASRSPFETMIAPKKHSSSFENITTEATKELASVVRQTLAKIRRALNNPDYNLLFRSAPVHEQNVEYFHWHIQILPRVSAVAGFELGSGIYINTMIPETAAKFLCETQI</sequence>
<feature type="binding site" evidence="10">
    <location>
        <position position="42"/>
    </location>
    <ligand>
        <name>Zn(2+)</name>
        <dbReference type="ChEBI" id="CHEBI:29105"/>
    </ligand>
</feature>
<dbReference type="InterPro" id="IPR005849">
    <property type="entry name" value="GalP_Utransf_N"/>
</dbReference>
<comment type="caution">
    <text evidence="11">Lacks conserved residue(s) required for the propagation of feature annotation.</text>
</comment>
<dbReference type="InterPro" id="IPR001937">
    <property type="entry name" value="GalP_UDPtransf1"/>
</dbReference>
<feature type="binding site" evidence="10">
    <location>
        <position position="116"/>
    </location>
    <ligand>
        <name>Zn(2+)</name>
        <dbReference type="ChEBI" id="CHEBI:29105"/>
    </ligand>
</feature>
<evidence type="ECO:0000313" key="14">
    <source>
        <dbReference type="Proteomes" id="UP000178951"/>
    </source>
</evidence>
<dbReference type="GO" id="GO:0008108">
    <property type="term" value="F:UDP-glucose:hexose-1-phosphate uridylyltransferase activity"/>
    <property type="evidence" value="ECO:0007669"/>
    <property type="project" value="UniProtKB-UniRule"/>
</dbReference>
<evidence type="ECO:0000256" key="4">
    <source>
        <dbReference type="ARBA" id="ARBA00022723"/>
    </source>
</evidence>
<keyword evidence="4 10" id="KW-0479">Metal-binding</keyword>
<dbReference type="InterPro" id="IPR053177">
    <property type="entry name" value="ADP-glucose_phosphorylase"/>
</dbReference>
<feature type="domain" description="HIT" evidence="12">
    <location>
        <begin position="200"/>
        <end position="311"/>
    </location>
</feature>
<organism evidence="13 14">
    <name type="scientific">candidate division WOR-1 bacterium RIFOXYB2_FULL_48_7</name>
    <dbReference type="NCBI Taxonomy" id="1802583"/>
    <lineage>
        <taxon>Bacteria</taxon>
        <taxon>Bacillati</taxon>
        <taxon>Saganbacteria</taxon>
    </lineage>
</organism>
<evidence type="ECO:0000256" key="1">
    <source>
        <dbReference type="ARBA" id="ARBA00010951"/>
    </source>
</evidence>
<dbReference type="UniPathway" id="UPA00214"/>
<dbReference type="Pfam" id="PF02744">
    <property type="entry name" value="GalP_UDP_tr_C"/>
    <property type="match status" value="1"/>
</dbReference>
<evidence type="ECO:0000256" key="5">
    <source>
        <dbReference type="ARBA" id="ARBA00022833"/>
    </source>
</evidence>
<keyword evidence="7" id="KW-0119">Carbohydrate metabolism</keyword>
<evidence type="ECO:0000256" key="3">
    <source>
        <dbReference type="ARBA" id="ARBA00022695"/>
    </source>
</evidence>
<dbReference type="GO" id="GO:0006012">
    <property type="term" value="P:galactose metabolic process"/>
    <property type="evidence" value="ECO:0007669"/>
    <property type="project" value="UniProtKB-UniRule"/>
</dbReference>
<evidence type="ECO:0000313" key="13">
    <source>
        <dbReference type="EMBL" id="OGC35493.1"/>
    </source>
</evidence>
<dbReference type="PIRSF" id="PIRSF000808">
    <property type="entry name" value="GalT"/>
    <property type="match status" value="1"/>
</dbReference>
<dbReference type="Proteomes" id="UP000178951">
    <property type="component" value="Unassembled WGS sequence"/>
</dbReference>
<protein>
    <recommendedName>
        <fullName evidence="8">Galactose-1-phosphate uridylyltransferase</fullName>
        <ecNumber evidence="8">2.7.7.12</ecNumber>
    </recommendedName>
</protein>
<keyword evidence="6" id="KW-0299">Galactose metabolism</keyword>
<proteinExistence type="inferred from homology"/>
<comment type="similarity">
    <text evidence="1">Belongs to the galactose-1-phosphate uridylyltransferase type 1 family.</text>
</comment>
<comment type="cofactor">
    <cofactor evidence="10">
        <name>Zn(2+)</name>
        <dbReference type="ChEBI" id="CHEBI:29105"/>
    </cofactor>
    <text evidence="10">Binds 1 zinc ion per subunit.</text>
</comment>
<dbReference type="InterPro" id="IPR011146">
    <property type="entry name" value="HIT-like"/>
</dbReference>
<name>A0A1F4TTU9_UNCSA</name>
<dbReference type="InterPro" id="IPR036265">
    <property type="entry name" value="HIT-like_sf"/>
</dbReference>
<keyword evidence="3 13" id="KW-0548">Nucleotidyltransferase</keyword>
<keyword evidence="5 10" id="KW-0862">Zinc</keyword>
<evidence type="ECO:0000256" key="10">
    <source>
        <dbReference type="PIRSR" id="PIRSR000808-3"/>
    </source>
</evidence>
<dbReference type="GO" id="GO:0008270">
    <property type="term" value="F:zinc ion binding"/>
    <property type="evidence" value="ECO:0007669"/>
    <property type="project" value="InterPro"/>
</dbReference>
<accession>A0A1F4TTU9</accession>
<evidence type="ECO:0000256" key="2">
    <source>
        <dbReference type="ARBA" id="ARBA00022679"/>
    </source>
</evidence>
<dbReference type="EC" id="2.7.7.12" evidence="8"/>
<evidence type="ECO:0000256" key="7">
    <source>
        <dbReference type="ARBA" id="ARBA00023277"/>
    </source>
</evidence>
<feature type="binding site" evidence="10">
    <location>
        <position position="167"/>
    </location>
    <ligand>
        <name>Zn(2+)</name>
        <dbReference type="ChEBI" id="CHEBI:29105"/>
    </ligand>
</feature>
<dbReference type="AlphaFoldDB" id="A0A1F4TTU9"/>
<evidence type="ECO:0000256" key="9">
    <source>
        <dbReference type="PIRSR" id="PIRSR000808-1"/>
    </source>
</evidence>
<feature type="binding site" evidence="10">
    <location>
        <position position="45"/>
    </location>
    <ligand>
        <name>Zn(2+)</name>
        <dbReference type="ChEBI" id="CHEBI:29105"/>
    </ligand>
</feature>
<evidence type="ECO:0000256" key="6">
    <source>
        <dbReference type="ARBA" id="ARBA00023144"/>
    </source>
</evidence>
<dbReference type="InterPro" id="IPR005850">
    <property type="entry name" value="GalP_Utransf_C"/>
</dbReference>
<dbReference type="EMBL" id="MEUF01000026">
    <property type="protein sequence ID" value="OGC35493.1"/>
    <property type="molecule type" value="Genomic_DNA"/>
</dbReference>
<keyword evidence="2 13" id="KW-0808">Transferase</keyword>
<reference evidence="13 14" key="1">
    <citation type="journal article" date="2016" name="Nat. Commun.">
        <title>Thousands of microbial genomes shed light on interconnected biogeochemical processes in an aquifer system.</title>
        <authorList>
            <person name="Anantharaman K."/>
            <person name="Brown C.T."/>
            <person name="Hug L.A."/>
            <person name="Sharon I."/>
            <person name="Castelle C.J."/>
            <person name="Probst A.J."/>
            <person name="Thomas B.C."/>
            <person name="Singh A."/>
            <person name="Wilkins M.J."/>
            <person name="Karaoz U."/>
            <person name="Brodie E.L."/>
            <person name="Williams K.H."/>
            <person name="Hubbard S.S."/>
            <person name="Banfield J.F."/>
        </authorList>
    </citation>
    <scope>NUCLEOTIDE SEQUENCE [LARGE SCALE GENOMIC DNA]</scope>
</reference>
<dbReference type="STRING" id="1802583.A2311_04515"/>
<evidence type="ECO:0000259" key="12">
    <source>
        <dbReference type="PROSITE" id="PS51084"/>
    </source>
</evidence>
<dbReference type="PANTHER" id="PTHR42763:SF2">
    <property type="entry name" value="ADP-GLUCOSE PHOSPHORYLASE"/>
    <property type="match status" value="1"/>
</dbReference>
<comment type="caution">
    <text evidence="13">The sequence shown here is derived from an EMBL/GenBank/DDBJ whole genome shotgun (WGS) entry which is preliminary data.</text>
</comment>
<dbReference type="SUPFAM" id="SSF54197">
    <property type="entry name" value="HIT-like"/>
    <property type="match status" value="2"/>
</dbReference>
<evidence type="ECO:0000256" key="8">
    <source>
        <dbReference type="NCBIfam" id="TIGR00209"/>
    </source>
</evidence>
<dbReference type="NCBIfam" id="TIGR00209">
    <property type="entry name" value="galT_1"/>
    <property type="match status" value="1"/>
</dbReference>
<dbReference type="PANTHER" id="PTHR42763">
    <property type="entry name" value="ADP-GLUCOSE PHOSPHORYLASE"/>
    <property type="match status" value="1"/>
</dbReference>
<dbReference type="Pfam" id="PF01087">
    <property type="entry name" value="GalP_UDP_transf"/>
    <property type="match status" value="1"/>
</dbReference>